<feature type="compositionally biased region" description="Basic and acidic residues" evidence="2">
    <location>
        <begin position="101"/>
        <end position="110"/>
    </location>
</feature>
<protein>
    <submittedName>
        <fullName evidence="3">Uncharacterized protein</fullName>
    </submittedName>
</protein>
<dbReference type="GO" id="GO:0019888">
    <property type="term" value="F:protein phosphatase regulator activity"/>
    <property type="evidence" value="ECO:0007669"/>
    <property type="project" value="InterPro"/>
</dbReference>
<proteinExistence type="inferred from homology"/>
<dbReference type="InParanoid" id="A0A1V8SSN3"/>
<accession>A0A1V8SSN3</accession>
<dbReference type="EMBL" id="NAJO01000029">
    <property type="protein sequence ID" value="OQO02034.1"/>
    <property type="molecule type" value="Genomic_DNA"/>
</dbReference>
<reference evidence="4" key="1">
    <citation type="submission" date="2017-03" db="EMBL/GenBank/DDBJ databases">
        <title>Genomes of endolithic fungi from Antarctica.</title>
        <authorList>
            <person name="Coleine C."/>
            <person name="Masonjones S."/>
            <person name="Stajich J.E."/>
        </authorList>
    </citation>
    <scope>NUCLEOTIDE SEQUENCE [LARGE SCALE GENOMIC DNA]</scope>
    <source>
        <strain evidence="4">CCFEE 5527</strain>
    </source>
</reference>
<feature type="region of interest" description="Disordered" evidence="2">
    <location>
        <begin position="365"/>
        <end position="393"/>
    </location>
</feature>
<feature type="region of interest" description="Disordered" evidence="2">
    <location>
        <begin position="297"/>
        <end position="334"/>
    </location>
</feature>
<feature type="compositionally biased region" description="Low complexity" evidence="2">
    <location>
        <begin position="322"/>
        <end position="333"/>
    </location>
</feature>
<dbReference type="Proteomes" id="UP000192596">
    <property type="component" value="Unassembled WGS sequence"/>
</dbReference>
<feature type="region of interest" description="Disordered" evidence="2">
    <location>
        <begin position="444"/>
        <end position="478"/>
    </location>
</feature>
<dbReference type="GO" id="GO:0005737">
    <property type="term" value="C:cytoplasm"/>
    <property type="evidence" value="ECO:0007669"/>
    <property type="project" value="TreeGrafter"/>
</dbReference>
<dbReference type="GO" id="GO:0005634">
    <property type="term" value="C:nucleus"/>
    <property type="evidence" value="ECO:0007669"/>
    <property type="project" value="TreeGrafter"/>
</dbReference>
<dbReference type="Pfam" id="PF09184">
    <property type="entry name" value="PPP4R2"/>
    <property type="match status" value="1"/>
</dbReference>
<dbReference type="InterPro" id="IPR015267">
    <property type="entry name" value="PPP4R2"/>
</dbReference>
<dbReference type="PANTHER" id="PTHR16487:SF0">
    <property type="entry name" value="PROTEIN PHOSPHATASE 4 REGULATORY SUBUNIT 2-RELATED"/>
    <property type="match status" value="1"/>
</dbReference>
<name>A0A1V8SSN3_9PEZI</name>
<dbReference type="PANTHER" id="PTHR16487">
    <property type="entry name" value="PPP4R2-RELATED PROTEIN"/>
    <property type="match status" value="1"/>
</dbReference>
<organism evidence="3 4">
    <name type="scientific">Cryoendolithus antarcticus</name>
    <dbReference type="NCBI Taxonomy" id="1507870"/>
    <lineage>
        <taxon>Eukaryota</taxon>
        <taxon>Fungi</taxon>
        <taxon>Dikarya</taxon>
        <taxon>Ascomycota</taxon>
        <taxon>Pezizomycotina</taxon>
        <taxon>Dothideomycetes</taxon>
        <taxon>Dothideomycetidae</taxon>
        <taxon>Cladosporiales</taxon>
        <taxon>Cladosporiaceae</taxon>
        <taxon>Cryoendolithus</taxon>
    </lineage>
</organism>
<feature type="compositionally biased region" description="Polar residues" evidence="2">
    <location>
        <begin position="297"/>
        <end position="321"/>
    </location>
</feature>
<feature type="compositionally biased region" description="Low complexity" evidence="2">
    <location>
        <begin position="137"/>
        <end position="146"/>
    </location>
</feature>
<evidence type="ECO:0000256" key="2">
    <source>
        <dbReference type="SAM" id="MobiDB-lite"/>
    </source>
</evidence>
<evidence type="ECO:0000313" key="4">
    <source>
        <dbReference type="Proteomes" id="UP000192596"/>
    </source>
</evidence>
<comment type="similarity">
    <text evidence="1">Belongs to the PPP4R2 family.</text>
</comment>
<evidence type="ECO:0000313" key="3">
    <source>
        <dbReference type="EMBL" id="OQO02034.1"/>
    </source>
</evidence>
<dbReference type="OrthoDB" id="341898at2759"/>
<comment type="caution">
    <text evidence="3">The sequence shown here is derived from an EMBL/GenBank/DDBJ whole genome shotgun (WGS) entry which is preliminary data.</text>
</comment>
<evidence type="ECO:0000256" key="1">
    <source>
        <dbReference type="ARBA" id="ARBA00009207"/>
    </source>
</evidence>
<sequence length="478" mass="50092">MRSNEQILERAARDGSIDIDEWPRVLETLLKRLHDIVHTGFPIPPPPSPRQINRAPTPIIDPEVVAATPPAQIADSDGHDDLPEAGTDDFAAPNGSQSSTKENDEPERNDITSSKPPVPRFDDTSSTLRPDPPPTSRSPSASGDLTPLPPDLLSSYNFSTHLLQRDFAYSPPYTLQRLAELVLHPRQHYTRLSPFLRALDRIISVSSPLSDFPLPTHPNGTNSFLTNGDTPSEELGSDESLGGALLTPIPWLRQNGAGQAGSQGGDGELHSEGMESIQGPNGVGSIETVSVVVNGISSSAGHNSSPGNSLPASPTLSEQSDASTGSSAGSAGTMEGMLREQGGVTQGELLRLEQEAGVVPVAQQRAGATWGTASGEEGEAPHARGPEEVGMEDMGPQHGGAGLLGAGIDLEAAVGRARSPQPVVASEDTSSVDRVLHDAVMADAVGTGEVNEDSHTQDEKDAEDAVIANADGEPIEDR</sequence>
<feature type="region of interest" description="Disordered" evidence="2">
    <location>
        <begin position="254"/>
        <end position="283"/>
    </location>
</feature>
<feature type="region of interest" description="Disordered" evidence="2">
    <location>
        <begin position="71"/>
        <end position="148"/>
    </location>
</feature>
<gene>
    <name evidence="3" type="ORF">B0A48_12507</name>
</gene>
<dbReference type="GO" id="GO:0030289">
    <property type="term" value="C:protein phosphatase 4 complex"/>
    <property type="evidence" value="ECO:0007669"/>
    <property type="project" value="InterPro"/>
</dbReference>
<dbReference type="AlphaFoldDB" id="A0A1V8SSN3"/>
<dbReference type="STRING" id="1507870.A0A1V8SSN3"/>
<keyword evidence="4" id="KW-1185">Reference proteome</keyword>